<dbReference type="Pfam" id="PF00877">
    <property type="entry name" value="NLPC_P60"/>
    <property type="match status" value="1"/>
</dbReference>
<comment type="similarity">
    <text evidence="1">Belongs to the peptidase C40 family.</text>
</comment>
<evidence type="ECO:0000313" key="7">
    <source>
        <dbReference type="EMBL" id="MFD0991550.1"/>
    </source>
</evidence>
<keyword evidence="5" id="KW-0732">Signal</keyword>
<dbReference type="InterPro" id="IPR038765">
    <property type="entry name" value="Papain-like_cys_pep_sf"/>
</dbReference>
<evidence type="ECO:0000256" key="5">
    <source>
        <dbReference type="SAM" id="SignalP"/>
    </source>
</evidence>
<evidence type="ECO:0000256" key="2">
    <source>
        <dbReference type="ARBA" id="ARBA00022670"/>
    </source>
</evidence>
<dbReference type="Proteomes" id="UP001597061">
    <property type="component" value="Unassembled WGS sequence"/>
</dbReference>
<dbReference type="PANTHER" id="PTHR47053:SF1">
    <property type="entry name" value="MUREIN DD-ENDOPEPTIDASE MEPH-RELATED"/>
    <property type="match status" value="1"/>
</dbReference>
<evidence type="ECO:0000259" key="6">
    <source>
        <dbReference type="PROSITE" id="PS51935"/>
    </source>
</evidence>
<proteinExistence type="inferred from homology"/>
<dbReference type="Gene3D" id="3.90.1720.10">
    <property type="entry name" value="endopeptidase domain like (from Nostoc punctiforme)"/>
    <property type="match status" value="1"/>
</dbReference>
<feature type="domain" description="NlpC/P60" evidence="6">
    <location>
        <begin position="67"/>
        <end position="194"/>
    </location>
</feature>
<dbReference type="InterPro" id="IPR000064">
    <property type="entry name" value="NLP_P60_dom"/>
</dbReference>
<sequence>MRNIIILLLIAISFSSCKSSKAIVVKKSTSKKVVSQPKTVVSATKTTSKVSSKKGNDDSTENDSVEFSKAISIVDYAKQFSGVKYKFGGATKDGMDCSGLVFESFRAFDIILPRISRDMAKQGEKITLKNTQEGDLLFFKTMNRRNDISHVGLVVSAENGDIEFIHSTTRAGVIVSKLSESYWDNAFVEARRML</sequence>
<keyword evidence="4" id="KW-0788">Thiol protease</keyword>
<dbReference type="InterPro" id="IPR051202">
    <property type="entry name" value="Peptidase_C40"/>
</dbReference>
<reference evidence="8" key="1">
    <citation type="journal article" date="2019" name="Int. J. Syst. Evol. Microbiol.">
        <title>The Global Catalogue of Microorganisms (GCM) 10K type strain sequencing project: providing services to taxonomists for standard genome sequencing and annotation.</title>
        <authorList>
            <consortium name="The Broad Institute Genomics Platform"/>
            <consortium name="The Broad Institute Genome Sequencing Center for Infectious Disease"/>
            <person name="Wu L."/>
            <person name="Ma J."/>
        </authorList>
    </citation>
    <scope>NUCLEOTIDE SEQUENCE [LARGE SCALE GENOMIC DNA]</scope>
    <source>
        <strain evidence="8">CCUG 62414</strain>
    </source>
</reference>
<evidence type="ECO:0000313" key="8">
    <source>
        <dbReference type="Proteomes" id="UP001597061"/>
    </source>
</evidence>
<dbReference type="PANTHER" id="PTHR47053">
    <property type="entry name" value="MUREIN DD-ENDOPEPTIDASE MEPH-RELATED"/>
    <property type="match status" value="1"/>
</dbReference>
<organism evidence="7 8">
    <name type="scientific">Mariniflexile jejuense</name>
    <dbReference type="NCBI Taxonomy" id="1173582"/>
    <lineage>
        <taxon>Bacteria</taxon>
        <taxon>Pseudomonadati</taxon>
        <taxon>Bacteroidota</taxon>
        <taxon>Flavobacteriia</taxon>
        <taxon>Flavobacteriales</taxon>
        <taxon>Flavobacteriaceae</taxon>
        <taxon>Mariniflexile</taxon>
    </lineage>
</organism>
<feature type="chain" id="PRO_5047462294" evidence="5">
    <location>
        <begin position="23"/>
        <end position="194"/>
    </location>
</feature>
<dbReference type="EMBL" id="JBHTJI010000042">
    <property type="protein sequence ID" value="MFD0991550.1"/>
    <property type="molecule type" value="Genomic_DNA"/>
</dbReference>
<dbReference type="PROSITE" id="PS51935">
    <property type="entry name" value="NLPC_P60"/>
    <property type="match status" value="1"/>
</dbReference>
<keyword evidence="2" id="KW-0645">Protease</keyword>
<dbReference type="SUPFAM" id="SSF54001">
    <property type="entry name" value="Cysteine proteinases"/>
    <property type="match status" value="1"/>
</dbReference>
<evidence type="ECO:0000256" key="1">
    <source>
        <dbReference type="ARBA" id="ARBA00007074"/>
    </source>
</evidence>
<evidence type="ECO:0000256" key="3">
    <source>
        <dbReference type="ARBA" id="ARBA00022801"/>
    </source>
</evidence>
<protein>
    <submittedName>
        <fullName evidence="7">C40 family peptidase</fullName>
    </submittedName>
</protein>
<keyword evidence="8" id="KW-1185">Reference proteome</keyword>
<name>A0ABW3JNT9_9FLAO</name>
<comment type="caution">
    <text evidence="7">The sequence shown here is derived from an EMBL/GenBank/DDBJ whole genome shotgun (WGS) entry which is preliminary data.</text>
</comment>
<gene>
    <name evidence="7" type="ORF">ACFQ1R_15735</name>
</gene>
<dbReference type="PROSITE" id="PS51257">
    <property type="entry name" value="PROKAR_LIPOPROTEIN"/>
    <property type="match status" value="1"/>
</dbReference>
<keyword evidence="3" id="KW-0378">Hydrolase</keyword>
<feature type="signal peptide" evidence="5">
    <location>
        <begin position="1"/>
        <end position="22"/>
    </location>
</feature>
<accession>A0ABW3JNT9</accession>
<evidence type="ECO:0000256" key="4">
    <source>
        <dbReference type="ARBA" id="ARBA00022807"/>
    </source>
</evidence>
<dbReference type="RefSeq" id="WP_379927226.1">
    <property type="nucleotide sequence ID" value="NZ_JBHTJI010000042.1"/>
</dbReference>